<dbReference type="AlphaFoldDB" id="A0AAJ1C1R4"/>
<evidence type="ECO:0000313" key="2">
    <source>
        <dbReference type="Proteomes" id="UP001155380"/>
    </source>
</evidence>
<reference evidence="1" key="1">
    <citation type="submission" date="2022-06" db="EMBL/GenBank/DDBJ databases">
        <authorList>
            <person name="Sun Q."/>
        </authorList>
    </citation>
    <scope>NUCLEOTIDE SEQUENCE</scope>
    <source>
        <strain evidence="1">S101</strain>
    </source>
</reference>
<comment type="caution">
    <text evidence="1">The sequence shown here is derived from an EMBL/GenBank/DDBJ whole genome shotgun (WGS) entry which is preliminary data.</text>
</comment>
<proteinExistence type="predicted"/>
<dbReference type="Proteomes" id="UP001155380">
    <property type="component" value="Unassembled WGS sequence"/>
</dbReference>
<gene>
    <name evidence="1" type="ORF">NBH21_25860</name>
</gene>
<organism evidence="1 2">
    <name type="scientific">Ciceribacter sichuanensis</name>
    <dbReference type="NCBI Taxonomy" id="2949647"/>
    <lineage>
        <taxon>Bacteria</taxon>
        <taxon>Pseudomonadati</taxon>
        <taxon>Pseudomonadota</taxon>
        <taxon>Alphaproteobacteria</taxon>
        <taxon>Hyphomicrobiales</taxon>
        <taxon>Rhizobiaceae</taxon>
        <taxon>Ciceribacter</taxon>
    </lineage>
</organism>
<name>A0AAJ1C1R4_9HYPH</name>
<protein>
    <submittedName>
        <fullName evidence="1">Uncharacterized protein</fullName>
    </submittedName>
</protein>
<dbReference type="RefSeq" id="WP_250913196.1">
    <property type="nucleotide sequence ID" value="NZ_JAMXLX010000019.1"/>
</dbReference>
<dbReference type="EMBL" id="JAMXLX010000019">
    <property type="protein sequence ID" value="MCO5960189.1"/>
    <property type="molecule type" value="Genomic_DNA"/>
</dbReference>
<sequence length="131" mass="14882">MKDHEEINKTDRSVILGKLEVGDIFHGKSKSGGRLTCLVTKINDTHITSRRVTTQQTFVFDKVTGTSAPTDEHDGGVIESVEPLPVDIHNILVALDRRYRLGKNRKESVKLRNEEQEALLFLGDYYEKYPI</sequence>
<evidence type="ECO:0000313" key="1">
    <source>
        <dbReference type="EMBL" id="MCO5960189.1"/>
    </source>
</evidence>
<accession>A0AAJ1C1R4</accession>